<evidence type="ECO:0000256" key="1">
    <source>
        <dbReference type="ARBA" id="ARBA00004651"/>
    </source>
</evidence>
<proteinExistence type="predicted"/>
<keyword evidence="3" id="KW-1003">Cell membrane</keyword>
<feature type="transmembrane region" description="Helical" evidence="7">
    <location>
        <begin position="104"/>
        <end position="128"/>
    </location>
</feature>
<organism evidence="9 10">
    <name type="scientific">Oenococcus sicerae</name>
    <dbReference type="NCBI Taxonomy" id="2203724"/>
    <lineage>
        <taxon>Bacteria</taxon>
        <taxon>Bacillati</taxon>
        <taxon>Bacillota</taxon>
        <taxon>Bacilli</taxon>
        <taxon>Lactobacillales</taxon>
        <taxon>Lactobacillaceae</taxon>
        <taxon>Oenococcus</taxon>
    </lineage>
</organism>
<comment type="subcellular location">
    <subcellularLocation>
        <location evidence="1">Cell membrane</location>
        <topology evidence="1">Multi-pass membrane protein</topology>
    </subcellularLocation>
</comment>
<sequence>MKKQGSLVSKDLMTVAWVLVLGAMAPLLDSTMVNIAIHSLVKDLNSNVAIVQWTITGYVLATGIAVPFSSWLLNKFDGKNVFLAGEMLFAIGSILSALSPNINFLIAARLLQGFAGGLIMPLLTTLLVQSTGPEIMGRMMATVGLPIILGPLIGPVIGGIIVKYLSWQWIFWINVPIAIMAILLIIWKMPNYPAQNKKARMDFIGITLLAAASTTMIYGIVKASKDASFTNRTTLFCLGIGFILMLLYIVWSYFYQDKAVLPLNLFKHRSFNGSVIGLFIAGTVLNGAMLILPLFFQDVRHMSVMMAGLALIPQGAGMLVSRPLTGKLTDKIGAKYVVLSSLLVTFIGTLPFYWIGQNTAYWVIACVLFIRGIGAGGILMPLMADSYTGMTSSQIPAASIGARIVQNIGSAFGSALIATLVTMYATNKIKLFKQQLVAGKFHLTPAHTELFVSHHLALIHLQAFQQGFLITSIAALIIIFPTLLLTNKIKK</sequence>
<dbReference type="InterPro" id="IPR036259">
    <property type="entry name" value="MFS_trans_sf"/>
</dbReference>
<dbReference type="PANTHER" id="PTHR23501">
    <property type="entry name" value="MAJOR FACILITATOR SUPERFAMILY"/>
    <property type="match status" value="1"/>
</dbReference>
<evidence type="ECO:0000256" key="4">
    <source>
        <dbReference type="ARBA" id="ARBA00022692"/>
    </source>
</evidence>
<feature type="transmembrane region" description="Helical" evidence="7">
    <location>
        <begin position="12"/>
        <end position="37"/>
    </location>
</feature>
<name>A0ABX5QL16_9LACO</name>
<feature type="transmembrane region" description="Helical" evidence="7">
    <location>
        <begin position="275"/>
        <end position="296"/>
    </location>
</feature>
<dbReference type="InterPro" id="IPR011701">
    <property type="entry name" value="MFS"/>
</dbReference>
<evidence type="ECO:0000256" key="5">
    <source>
        <dbReference type="ARBA" id="ARBA00022989"/>
    </source>
</evidence>
<evidence type="ECO:0000256" key="6">
    <source>
        <dbReference type="ARBA" id="ARBA00023136"/>
    </source>
</evidence>
<feature type="transmembrane region" description="Helical" evidence="7">
    <location>
        <begin position="360"/>
        <end position="383"/>
    </location>
</feature>
<dbReference type="NCBIfam" id="TIGR00711">
    <property type="entry name" value="efflux_EmrB"/>
    <property type="match status" value="1"/>
</dbReference>
<feature type="transmembrane region" description="Helical" evidence="7">
    <location>
        <begin position="199"/>
        <end position="221"/>
    </location>
</feature>
<feature type="transmembrane region" description="Helical" evidence="7">
    <location>
        <begin position="404"/>
        <end position="425"/>
    </location>
</feature>
<evidence type="ECO:0000256" key="3">
    <source>
        <dbReference type="ARBA" id="ARBA00022475"/>
    </source>
</evidence>
<feature type="transmembrane region" description="Helical" evidence="7">
    <location>
        <begin position="233"/>
        <end position="254"/>
    </location>
</feature>
<dbReference type="InterPro" id="IPR004638">
    <property type="entry name" value="EmrB-like"/>
</dbReference>
<dbReference type="EMBL" id="CP029684">
    <property type="protein sequence ID" value="QAS69389.1"/>
    <property type="molecule type" value="Genomic_DNA"/>
</dbReference>
<gene>
    <name evidence="9" type="ORF">DLJ48_02050</name>
</gene>
<keyword evidence="10" id="KW-1185">Reference proteome</keyword>
<feature type="transmembrane region" description="Helical" evidence="7">
    <location>
        <begin position="463"/>
        <end position="485"/>
    </location>
</feature>
<keyword evidence="6 7" id="KW-0472">Membrane</keyword>
<dbReference type="RefSeq" id="WP_128685457.1">
    <property type="nucleotide sequence ID" value="NZ_CP029684.2"/>
</dbReference>
<dbReference type="Proteomes" id="UP000286907">
    <property type="component" value="Chromosome"/>
</dbReference>
<feature type="transmembrane region" description="Helical" evidence="7">
    <location>
        <begin position="140"/>
        <end position="161"/>
    </location>
</feature>
<evidence type="ECO:0000259" key="8">
    <source>
        <dbReference type="PROSITE" id="PS50850"/>
    </source>
</evidence>
<feature type="transmembrane region" description="Helical" evidence="7">
    <location>
        <begin position="80"/>
        <end position="98"/>
    </location>
</feature>
<keyword evidence="5 7" id="KW-1133">Transmembrane helix</keyword>
<feature type="transmembrane region" description="Helical" evidence="7">
    <location>
        <begin position="333"/>
        <end position="354"/>
    </location>
</feature>
<dbReference type="Gene3D" id="1.20.1720.10">
    <property type="entry name" value="Multidrug resistance protein D"/>
    <property type="match status" value="1"/>
</dbReference>
<evidence type="ECO:0000313" key="10">
    <source>
        <dbReference type="Proteomes" id="UP000286907"/>
    </source>
</evidence>
<evidence type="ECO:0000256" key="7">
    <source>
        <dbReference type="SAM" id="Phobius"/>
    </source>
</evidence>
<dbReference type="Gene3D" id="1.20.1250.20">
    <property type="entry name" value="MFS general substrate transporter like domains"/>
    <property type="match status" value="1"/>
</dbReference>
<reference evidence="9 10" key="1">
    <citation type="journal article" date="2019" name="Syst. Appl. Microbiol.">
        <title>Oenococcus sicerae sp. nov., isolated from French cider.</title>
        <authorList>
            <person name="Cousin F.J."/>
            <person name="Le Guellec R."/>
            <person name="Chagnot C."/>
            <person name="Goux D."/>
            <person name="Dalmasso M."/>
            <person name="Laplace J.M."/>
            <person name="Cretenet M."/>
        </authorList>
    </citation>
    <scope>NUCLEOTIDE SEQUENCE [LARGE SCALE GENOMIC DNA]</scope>
    <source>
        <strain evidence="9 10">UCMA 15228</strain>
    </source>
</reference>
<dbReference type="Pfam" id="PF07690">
    <property type="entry name" value="MFS_1"/>
    <property type="match status" value="1"/>
</dbReference>
<protein>
    <submittedName>
        <fullName evidence="9">Multidrug efflux MFS transporter</fullName>
    </submittedName>
</protein>
<keyword evidence="4 7" id="KW-0812">Transmembrane</keyword>
<evidence type="ECO:0000313" key="9">
    <source>
        <dbReference type="EMBL" id="QAS69389.1"/>
    </source>
</evidence>
<dbReference type="CDD" id="cd17503">
    <property type="entry name" value="MFS_LmrB_MDR_like"/>
    <property type="match status" value="1"/>
</dbReference>
<dbReference type="PANTHER" id="PTHR23501:SF1">
    <property type="entry name" value="TRANSPORT PROTEIN HSRA-RELATED"/>
    <property type="match status" value="1"/>
</dbReference>
<feature type="domain" description="Major facilitator superfamily (MFS) profile" evidence="8">
    <location>
        <begin position="15"/>
        <end position="490"/>
    </location>
</feature>
<accession>A0ABX5QL16</accession>
<dbReference type="SUPFAM" id="SSF103473">
    <property type="entry name" value="MFS general substrate transporter"/>
    <property type="match status" value="1"/>
</dbReference>
<dbReference type="InterPro" id="IPR020846">
    <property type="entry name" value="MFS_dom"/>
</dbReference>
<evidence type="ECO:0000256" key="2">
    <source>
        <dbReference type="ARBA" id="ARBA00022448"/>
    </source>
</evidence>
<dbReference type="PROSITE" id="PS50850">
    <property type="entry name" value="MFS"/>
    <property type="match status" value="1"/>
</dbReference>
<feature type="transmembrane region" description="Helical" evidence="7">
    <location>
        <begin position="49"/>
        <end position="73"/>
    </location>
</feature>
<feature type="transmembrane region" description="Helical" evidence="7">
    <location>
        <begin position="167"/>
        <end position="187"/>
    </location>
</feature>
<keyword evidence="2" id="KW-0813">Transport</keyword>